<evidence type="ECO:0000256" key="1">
    <source>
        <dbReference type="SAM" id="MobiDB-lite"/>
    </source>
</evidence>
<protein>
    <submittedName>
        <fullName evidence="2">Uncharacterized protein</fullName>
    </submittedName>
</protein>
<feature type="compositionally biased region" description="Basic and acidic residues" evidence="1">
    <location>
        <begin position="72"/>
        <end position="83"/>
    </location>
</feature>
<feature type="non-terminal residue" evidence="2">
    <location>
        <position position="83"/>
    </location>
</feature>
<feature type="region of interest" description="Disordered" evidence="1">
    <location>
        <begin position="1"/>
        <end position="83"/>
    </location>
</feature>
<evidence type="ECO:0000313" key="2">
    <source>
        <dbReference type="EMBL" id="KAH9317686.1"/>
    </source>
</evidence>
<dbReference type="AlphaFoldDB" id="A0AA38G7J0"/>
<dbReference type="EMBL" id="JAHRHJ020000004">
    <property type="protein sequence ID" value="KAH9317686.1"/>
    <property type="molecule type" value="Genomic_DNA"/>
</dbReference>
<keyword evidence="3" id="KW-1185">Reference proteome</keyword>
<feature type="compositionally biased region" description="Low complexity" evidence="1">
    <location>
        <begin position="29"/>
        <end position="43"/>
    </location>
</feature>
<evidence type="ECO:0000313" key="3">
    <source>
        <dbReference type="Proteomes" id="UP000824469"/>
    </source>
</evidence>
<sequence length="83" mass="9170">GRSDVFISLSLNPLSENTAEARHTHESQQKSTPISPSSTPAAQEGRQVIARQRQESTDAMTEKVRVAGTGTELRKRDKETLKH</sequence>
<reference evidence="2 3" key="1">
    <citation type="journal article" date="2021" name="Nat. Plants">
        <title>The Taxus genome provides insights into paclitaxel biosynthesis.</title>
        <authorList>
            <person name="Xiong X."/>
            <person name="Gou J."/>
            <person name="Liao Q."/>
            <person name="Li Y."/>
            <person name="Zhou Q."/>
            <person name="Bi G."/>
            <person name="Li C."/>
            <person name="Du R."/>
            <person name="Wang X."/>
            <person name="Sun T."/>
            <person name="Guo L."/>
            <person name="Liang H."/>
            <person name="Lu P."/>
            <person name="Wu Y."/>
            <person name="Zhang Z."/>
            <person name="Ro D.K."/>
            <person name="Shang Y."/>
            <person name="Huang S."/>
            <person name="Yan J."/>
        </authorList>
    </citation>
    <scope>NUCLEOTIDE SEQUENCE [LARGE SCALE GENOMIC DNA]</scope>
    <source>
        <strain evidence="2">Ta-2019</strain>
    </source>
</reference>
<proteinExistence type="predicted"/>
<gene>
    <name evidence="2" type="ORF">KI387_019455</name>
</gene>
<feature type="compositionally biased region" description="Basic and acidic residues" evidence="1">
    <location>
        <begin position="52"/>
        <end position="65"/>
    </location>
</feature>
<comment type="caution">
    <text evidence="2">The sequence shown here is derived from an EMBL/GenBank/DDBJ whole genome shotgun (WGS) entry which is preliminary data.</text>
</comment>
<organism evidence="2 3">
    <name type="scientific">Taxus chinensis</name>
    <name type="common">Chinese yew</name>
    <name type="synonym">Taxus wallichiana var. chinensis</name>
    <dbReference type="NCBI Taxonomy" id="29808"/>
    <lineage>
        <taxon>Eukaryota</taxon>
        <taxon>Viridiplantae</taxon>
        <taxon>Streptophyta</taxon>
        <taxon>Embryophyta</taxon>
        <taxon>Tracheophyta</taxon>
        <taxon>Spermatophyta</taxon>
        <taxon>Pinopsida</taxon>
        <taxon>Pinidae</taxon>
        <taxon>Conifers II</taxon>
        <taxon>Cupressales</taxon>
        <taxon>Taxaceae</taxon>
        <taxon>Taxus</taxon>
    </lineage>
</organism>
<dbReference type="Proteomes" id="UP000824469">
    <property type="component" value="Unassembled WGS sequence"/>
</dbReference>
<accession>A0AA38G7J0</accession>
<feature type="compositionally biased region" description="Basic and acidic residues" evidence="1">
    <location>
        <begin position="19"/>
        <end position="28"/>
    </location>
</feature>
<name>A0AA38G7J0_TAXCH</name>
<feature type="compositionally biased region" description="Polar residues" evidence="1">
    <location>
        <begin position="9"/>
        <end position="18"/>
    </location>
</feature>
<feature type="non-terminal residue" evidence="2">
    <location>
        <position position="1"/>
    </location>
</feature>